<feature type="domain" description="SLH" evidence="2">
    <location>
        <begin position="86"/>
        <end position="149"/>
    </location>
</feature>
<dbReference type="InterPro" id="IPR001119">
    <property type="entry name" value="SLH_dom"/>
</dbReference>
<gene>
    <name evidence="3" type="ORF">H8706_04590</name>
</gene>
<name>A0A926ISL6_9FIRM</name>
<keyword evidence="4" id="KW-1185">Reference proteome</keyword>
<dbReference type="RefSeq" id="WP_262431692.1">
    <property type="nucleotide sequence ID" value="NZ_JACRTE010000004.1"/>
</dbReference>
<accession>A0A926ISL6</accession>
<dbReference type="EMBL" id="JACRTE010000004">
    <property type="protein sequence ID" value="MBC8596146.1"/>
    <property type="molecule type" value="Genomic_DNA"/>
</dbReference>
<dbReference type="Pfam" id="PF00395">
    <property type="entry name" value="SLH"/>
    <property type="match status" value="1"/>
</dbReference>
<dbReference type="PROSITE" id="PS51272">
    <property type="entry name" value="SLH"/>
    <property type="match status" value="1"/>
</dbReference>
<evidence type="ECO:0000313" key="4">
    <source>
        <dbReference type="Proteomes" id="UP000647416"/>
    </source>
</evidence>
<proteinExistence type="predicted"/>
<comment type="caution">
    <text evidence="3">The sequence shown here is derived from an EMBL/GenBank/DDBJ whole genome shotgun (WGS) entry which is preliminary data.</text>
</comment>
<dbReference type="AlphaFoldDB" id="A0A926ISL6"/>
<dbReference type="Proteomes" id="UP000647416">
    <property type="component" value="Unassembled WGS sequence"/>
</dbReference>
<keyword evidence="1" id="KW-0677">Repeat</keyword>
<protein>
    <submittedName>
        <fullName evidence="3">S-layer homology domain-containing protein</fullName>
    </submittedName>
</protein>
<evidence type="ECO:0000256" key="1">
    <source>
        <dbReference type="ARBA" id="ARBA00022737"/>
    </source>
</evidence>
<evidence type="ECO:0000259" key="2">
    <source>
        <dbReference type="PROSITE" id="PS51272"/>
    </source>
</evidence>
<organism evidence="3 4">
    <name type="scientific">Qingrenia yutianensis</name>
    <dbReference type="NCBI Taxonomy" id="2763676"/>
    <lineage>
        <taxon>Bacteria</taxon>
        <taxon>Bacillati</taxon>
        <taxon>Bacillota</taxon>
        <taxon>Clostridia</taxon>
        <taxon>Eubacteriales</taxon>
        <taxon>Oscillospiraceae</taxon>
        <taxon>Qingrenia</taxon>
    </lineage>
</organism>
<reference evidence="3" key="1">
    <citation type="submission" date="2020-08" db="EMBL/GenBank/DDBJ databases">
        <title>Genome public.</title>
        <authorList>
            <person name="Liu C."/>
            <person name="Sun Q."/>
        </authorList>
    </citation>
    <scope>NUCLEOTIDE SEQUENCE</scope>
    <source>
        <strain evidence="3">NSJ-50</strain>
    </source>
</reference>
<evidence type="ECO:0000313" key="3">
    <source>
        <dbReference type="EMBL" id="MBC8596146.1"/>
    </source>
</evidence>
<sequence length="902" mass="99403">MKKFISAKRFISALLCTVLIFAFLPSFGFAENGESLEFEKNVSLLNLAGVVSQTSFSDAELLANVSRADFLYYVSKLLKIEEQPNVDEEYFTDLEGHWAGKLVSRFVQMGVIWPGDDRIFRPEDAVTRDEAAKIITSVLGYDALARVNGGYPSGYLLIMSRLGIFPNGVGENITFAEVIYALANALEAPCYEIKSLEGGTVYYEQDGENTLLKVYHGIKSDEGYVTSFGNMSLDGISADGDIMYIGGEKYNAESISGADGFLGKYVDVYYSESGKQRTARLLCVSESDSSFETDATDIDTLDADYRLNYYKDGADKTSSKKLARSIRVLYNGALKQDGIRDMFANLKNGTVRLVDADENGTYEYAVVNDYSDFVAGYADAEKSIIYDKAGKTEYELEKFDRYAVLDVSGAKTSISGIKENTVLSVAVSEDKTSYIEIIVSNAIVSGSADEILTSGNDTFITVDGNEYKISAECAEKDAVYAGYKGTFYLNAFGEIAYIKPDMSSDFRYGYITHGEIAEDTHPKAVQIELFDDTGALKMRKIEDNIVMDGEKIKKAEDALTLEWAKNKVIQPQMIRYKTDADGKITHIDTVYKNGEYENGKDALLETIPVDDSLASSDVQRIFSCTASSRRIGTNVVFTNSTKLFFVPKYDDIKNENYESSDFSIGAFADMVIDSGVNAAGYRADETAVYEDAVVCYGKGTGEAHDDNTNVFVLKDIKKASDAEGFIGTKIYGLRGGNEVSLFIADSYVSQFEALGLAEGDLLSLRTDNQGKVSDIIVLYDFSQGGEPFAQTGSKWYDKNRFNNNYTTFSQKFAMSFMYAGYKSGNLIKGIYDISQDAYDSSEAFDVSAVKIIVVDSGRTKGNKVYAGRAADIKCAAAVGNENSSKLFVHYRYLNVKDVVVYK</sequence>